<gene>
    <name evidence="3" type="ORF">BJF91_20455</name>
    <name evidence="2" type="ORF">GGQ71_000713</name>
</gene>
<dbReference type="GO" id="GO:0004519">
    <property type="term" value="F:endonuclease activity"/>
    <property type="evidence" value="ECO:0007669"/>
    <property type="project" value="InterPro"/>
</dbReference>
<dbReference type="STRING" id="887144.BJF91_20455"/>
<dbReference type="EMBL" id="MKIN01000022">
    <property type="protein sequence ID" value="OLP49416.1"/>
    <property type="molecule type" value="Genomic_DNA"/>
</dbReference>
<dbReference type="OrthoDB" id="5181253at2"/>
<evidence type="ECO:0000313" key="4">
    <source>
        <dbReference type="Proteomes" id="UP000185598"/>
    </source>
</evidence>
<keyword evidence="4" id="KW-1185">Reference proteome</keyword>
<dbReference type="AlphaFoldDB" id="A0A1Q9A4F8"/>
<name>A0A1Q9A4F8_9HYPH</name>
<feature type="domain" description="Terminase large subunit GpA endonuclease" evidence="1">
    <location>
        <begin position="2"/>
        <end position="45"/>
    </location>
</feature>
<evidence type="ECO:0000313" key="3">
    <source>
        <dbReference type="EMBL" id="OLP49416.1"/>
    </source>
</evidence>
<evidence type="ECO:0000313" key="5">
    <source>
        <dbReference type="Proteomes" id="UP000544107"/>
    </source>
</evidence>
<proteinExistence type="predicted"/>
<dbReference type="Proteomes" id="UP000185598">
    <property type="component" value="Unassembled WGS sequence"/>
</dbReference>
<dbReference type="Pfam" id="PF20454">
    <property type="entry name" value="GpA_nuclease"/>
    <property type="match status" value="1"/>
</dbReference>
<evidence type="ECO:0000313" key="2">
    <source>
        <dbReference type="EMBL" id="MBB4006477.1"/>
    </source>
</evidence>
<protein>
    <submittedName>
        <fullName evidence="2">Phage terminase large subunit GpA-like protein</fullName>
    </submittedName>
</protein>
<comment type="caution">
    <text evidence="3">The sequence shown here is derived from an EMBL/GenBank/DDBJ whole genome shotgun (WGS) entry which is preliminary data.</text>
</comment>
<dbReference type="Proteomes" id="UP000544107">
    <property type="component" value="Unassembled WGS sequence"/>
</dbReference>
<dbReference type="InterPro" id="IPR046454">
    <property type="entry name" value="GpA_endonuclease"/>
</dbReference>
<dbReference type="EMBL" id="JACIED010000001">
    <property type="protein sequence ID" value="MBB4006477.1"/>
    <property type="molecule type" value="Genomic_DNA"/>
</dbReference>
<organism evidence="3 4">
    <name type="scientific">Allorhizobium taibaishanense</name>
    <dbReference type="NCBI Taxonomy" id="887144"/>
    <lineage>
        <taxon>Bacteria</taxon>
        <taxon>Pseudomonadati</taxon>
        <taxon>Pseudomonadota</taxon>
        <taxon>Alphaproteobacteria</taxon>
        <taxon>Hyphomicrobiales</taxon>
        <taxon>Rhizobiaceae</taxon>
        <taxon>Rhizobium/Agrobacterium group</taxon>
        <taxon>Allorhizobium</taxon>
    </lineage>
</organism>
<reference evidence="3 4" key="1">
    <citation type="submission" date="2016-09" db="EMBL/GenBank/DDBJ databases">
        <title>Rhizobium oryziradicis sp. nov., isolated from the root of rice.</title>
        <authorList>
            <person name="Zhao J."/>
            <person name="Zhang X."/>
        </authorList>
    </citation>
    <scope>NUCLEOTIDE SEQUENCE [LARGE SCALE GENOMIC DNA]</scope>
    <source>
        <strain evidence="3 4">14971</strain>
    </source>
</reference>
<accession>A0A1Q9A4F8</accession>
<reference evidence="2 5" key="2">
    <citation type="submission" date="2020-08" db="EMBL/GenBank/DDBJ databases">
        <title>Genomic Encyclopedia of Type Strains, Phase IV (KMG-IV): sequencing the most valuable type-strain genomes for metagenomic binning, comparative biology and taxonomic classification.</title>
        <authorList>
            <person name="Goeker M."/>
        </authorList>
    </citation>
    <scope>NUCLEOTIDE SEQUENCE [LARGE SCALE GENOMIC DNA]</scope>
    <source>
        <strain evidence="2 5">DSM 100021</strain>
    </source>
</reference>
<evidence type="ECO:0000259" key="1">
    <source>
        <dbReference type="Pfam" id="PF20454"/>
    </source>
</evidence>
<sequence>MSERRIVRYIRGQPTRAFERIPGRRAECLDAFTYSLAARVLINIDLDRRETELSSAAAPESEMTVFKSAFLSR</sequence>